<name>A0A6N9TXW6_DISTH</name>
<keyword evidence="4" id="KW-0949">S-adenosyl-L-methionine</keyword>
<evidence type="ECO:0000256" key="4">
    <source>
        <dbReference type="ARBA" id="ARBA00022691"/>
    </source>
</evidence>
<dbReference type="InterPro" id="IPR051198">
    <property type="entry name" value="BchE-like"/>
</dbReference>
<comment type="cofactor">
    <cofactor evidence="1">
        <name>[4Fe-4S] cluster</name>
        <dbReference type="ChEBI" id="CHEBI:49883"/>
    </cofactor>
</comment>
<dbReference type="InterPro" id="IPR007197">
    <property type="entry name" value="rSAM"/>
</dbReference>
<feature type="domain" description="Radical SAM core" evidence="9">
    <location>
        <begin position="200"/>
        <end position="427"/>
    </location>
</feature>
<reference evidence="10 11" key="1">
    <citation type="submission" date="2020-02" db="EMBL/GenBank/DDBJ databases">
        <title>Comparative genomics of sulfur disproportionating microorganisms.</title>
        <authorList>
            <person name="Ward L.M."/>
            <person name="Bertran E."/>
            <person name="Johnston D.T."/>
        </authorList>
    </citation>
    <scope>NUCLEOTIDE SEQUENCE [LARGE SCALE GENOMIC DNA]</scope>
    <source>
        <strain evidence="10 11">DSM 100025</strain>
    </source>
</reference>
<feature type="domain" description="B12-binding" evidence="8">
    <location>
        <begin position="18"/>
        <end position="151"/>
    </location>
</feature>
<comment type="caution">
    <text evidence="10">The sequence shown here is derived from an EMBL/GenBank/DDBJ whole genome shotgun (WGS) entry which is preliminary data.</text>
</comment>
<dbReference type="CDD" id="cd01335">
    <property type="entry name" value="Radical_SAM"/>
    <property type="match status" value="1"/>
</dbReference>
<keyword evidence="3" id="KW-0808">Transferase</keyword>
<dbReference type="Gene3D" id="3.40.50.280">
    <property type="entry name" value="Cobalamin-binding domain"/>
    <property type="match status" value="1"/>
</dbReference>
<evidence type="ECO:0000256" key="5">
    <source>
        <dbReference type="ARBA" id="ARBA00022723"/>
    </source>
</evidence>
<organism evidence="10 11">
    <name type="scientific">Dissulfurirhabdus thermomarina</name>
    <dbReference type="NCBI Taxonomy" id="1765737"/>
    <lineage>
        <taxon>Bacteria</taxon>
        <taxon>Deltaproteobacteria</taxon>
        <taxon>Dissulfurirhabdaceae</taxon>
        <taxon>Dissulfurirhabdus</taxon>
    </lineage>
</organism>
<dbReference type="InterPro" id="IPR006638">
    <property type="entry name" value="Elp3/MiaA/NifB-like_rSAM"/>
</dbReference>
<dbReference type="PROSITE" id="PS51332">
    <property type="entry name" value="B12_BINDING"/>
    <property type="match status" value="1"/>
</dbReference>
<dbReference type="SMART" id="SM00729">
    <property type="entry name" value="Elp3"/>
    <property type="match status" value="1"/>
</dbReference>
<dbReference type="PROSITE" id="PS51918">
    <property type="entry name" value="RADICAL_SAM"/>
    <property type="match status" value="1"/>
</dbReference>
<dbReference type="InterPro" id="IPR058240">
    <property type="entry name" value="rSAM_sf"/>
</dbReference>
<evidence type="ECO:0000313" key="10">
    <source>
        <dbReference type="EMBL" id="NDY43326.1"/>
    </source>
</evidence>
<protein>
    <submittedName>
        <fullName evidence="10">Radical SAM protein</fullName>
    </submittedName>
</protein>
<dbReference type="GO" id="GO:0005829">
    <property type="term" value="C:cytosol"/>
    <property type="evidence" value="ECO:0007669"/>
    <property type="project" value="TreeGrafter"/>
</dbReference>
<dbReference type="PANTHER" id="PTHR43409">
    <property type="entry name" value="ANAEROBIC MAGNESIUM-PROTOPORPHYRIN IX MONOMETHYL ESTER CYCLASE-RELATED"/>
    <property type="match status" value="1"/>
</dbReference>
<gene>
    <name evidence="10" type="ORF">G3N55_10800</name>
</gene>
<evidence type="ECO:0000259" key="8">
    <source>
        <dbReference type="PROSITE" id="PS51332"/>
    </source>
</evidence>
<dbReference type="Pfam" id="PF04055">
    <property type="entry name" value="Radical_SAM"/>
    <property type="match status" value="1"/>
</dbReference>
<dbReference type="InterPro" id="IPR034466">
    <property type="entry name" value="Methyltransferase_Class_B"/>
</dbReference>
<dbReference type="Pfam" id="PF02310">
    <property type="entry name" value="B12-binding"/>
    <property type="match status" value="1"/>
</dbReference>
<keyword evidence="2" id="KW-0489">Methyltransferase</keyword>
<dbReference type="Proteomes" id="UP000469346">
    <property type="component" value="Unassembled WGS sequence"/>
</dbReference>
<dbReference type="SFLD" id="SFLDS00029">
    <property type="entry name" value="Radical_SAM"/>
    <property type="match status" value="1"/>
</dbReference>
<dbReference type="GO" id="GO:0046872">
    <property type="term" value="F:metal ion binding"/>
    <property type="evidence" value="ECO:0007669"/>
    <property type="project" value="UniProtKB-KW"/>
</dbReference>
<evidence type="ECO:0000256" key="1">
    <source>
        <dbReference type="ARBA" id="ARBA00001966"/>
    </source>
</evidence>
<dbReference type="Gene3D" id="3.80.30.20">
    <property type="entry name" value="tm_1862 like domain"/>
    <property type="match status" value="1"/>
</dbReference>
<dbReference type="GO" id="GO:0003824">
    <property type="term" value="F:catalytic activity"/>
    <property type="evidence" value="ECO:0007669"/>
    <property type="project" value="InterPro"/>
</dbReference>
<dbReference type="SFLD" id="SFLDG01082">
    <property type="entry name" value="B12-binding_domain_containing"/>
    <property type="match status" value="1"/>
</dbReference>
<dbReference type="EMBL" id="JAAGRR010000151">
    <property type="protein sequence ID" value="NDY43326.1"/>
    <property type="molecule type" value="Genomic_DNA"/>
</dbReference>
<dbReference type="PANTHER" id="PTHR43409:SF7">
    <property type="entry name" value="BLL1977 PROTEIN"/>
    <property type="match status" value="1"/>
</dbReference>
<dbReference type="GO" id="GO:0031419">
    <property type="term" value="F:cobalamin binding"/>
    <property type="evidence" value="ECO:0007669"/>
    <property type="project" value="InterPro"/>
</dbReference>
<dbReference type="InterPro" id="IPR006158">
    <property type="entry name" value="Cobalamin-bd"/>
</dbReference>
<dbReference type="SFLD" id="SFLDG01123">
    <property type="entry name" value="methyltransferase_(Class_B)"/>
    <property type="match status" value="1"/>
</dbReference>
<accession>A0A6N9TXW6</accession>
<evidence type="ECO:0000256" key="6">
    <source>
        <dbReference type="ARBA" id="ARBA00023004"/>
    </source>
</evidence>
<keyword evidence="6" id="KW-0408">Iron</keyword>
<keyword evidence="11" id="KW-1185">Reference proteome</keyword>
<sequence length="517" mass="60712">MSRATANPKPVKFLLVDPPHRIWDILKAWVPSPGCLQLAAFLEDEFNLDFMDCTLNRRPWHDLEAKLRADRPDVVGISIGCTYFTYDGYNAAALVKDVLPDAVVVVGGAHPTLNAEECLAECPEIDFICMGEGELTMREFLRTVADGNPDFSRVKGLCYRGPDGRPVFTGKRELIEDLDTLPMPAYHLVDMEHPYIGLPSEGDRAFLVNFARGCGFRCKFCSESVFWERRWRGRSPELIGEELELLKKKYNRDTFYVGDNIFNFTRERGIGFIEEMKRRRLGQHFWLQSRADLVVRDEDLMPGFKEAGVYQFMIGVEYTKQETLDELNKQVSMETVERAMQILKRHGFMIMATLMIGHWDETKEDRERLFDFCTRYVNHFGLNVVTPLPGTEFYKEMKALGRIKDFDYRKFDYIQAVMPTREIDDLDKITELHLGMIRRFYWRPIELWRMFFSPNPILRHHHKYFMKYGFEVMMHEVFGRPLWTQDNYQTFESFLRERGRPIRGGFRGYEPDETVEL</sequence>
<dbReference type="InterPro" id="IPR023404">
    <property type="entry name" value="rSAM_horseshoe"/>
</dbReference>
<proteinExistence type="predicted"/>
<evidence type="ECO:0000256" key="7">
    <source>
        <dbReference type="ARBA" id="ARBA00023014"/>
    </source>
</evidence>
<dbReference type="RefSeq" id="WP_163299434.1">
    <property type="nucleotide sequence ID" value="NZ_JAAGRR010000151.1"/>
</dbReference>
<evidence type="ECO:0000256" key="2">
    <source>
        <dbReference type="ARBA" id="ARBA00022603"/>
    </source>
</evidence>
<evidence type="ECO:0000259" key="9">
    <source>
        <dbReference type="PROSITE" id="PS51918"/>
    </source>
</evidence>
<keyword evidence="5" id="KW-0479">Metal-binding</keyword>
<dbReference type="SUPFAM" id="SSF102114">
    <property type="entry name" value="Radical SAM enzymes"/>
    <property type="match status" value="1"/>
</dbReference>
<keyword evidence="7" id="KW-0411">Iron-sulfur</keyword>
<evidence type="ECO:0000256" key="3">
    <source>
        <dbReference type="ARBA" id="ARBA00022679"/>
    </source>
</evidence>
<dbReference type="GO" id="GO:0051539">
    <property type="term" value="F:4 iron, 4 sulfur cluster binding"/>
    <property type="evidence" value="ECO:0007669"/>
    <property type="project" value="UniProtKB-KW"/>
</dbReference>
<dbReference type="CDD" id="cd02068">
    <property type="entry name" value="radical_SAM_B12_BD"/>
    <property type="match status" value="1"/>
</dbReference>
<dbReference type="AlphaFoldDB" id="A0A6N9TXW6"/>
<evidence type="ECO:0000313" key="11">
    <source>
        <dbReference type="Proteomes" id="UP000469346"/>
    </source>
</evidence>